<feature type="region of interest" description="Disordered" evidence="1">
    <location>
        <begin position="1"/>
        <end position="93"/>
    </location>
</feature>
<sequence length="225" mass="25842">MDSAISKEWLEHSTQESVTANSTPKRRIIFPLCRKPPPRPPRQKLGNEGHSLKSRKGESWQNESINHFLARSKTLKGRPRQKSEDSRGAISPKARVIVAKGERSCEKNQIKYPARSSRISRPRQKLGDNVDLTTKERQHFSVKLHRVVVRHPPTQANSLRLSRLETRLEMGSNQRILDLEDPIRSLLLPLCTYSTGYPFQKKPFSDRDTTALQRSPIGNPRYIFT</sequence>
<dbReference type="Proteomes" id="UP000233551">
    <property type="component" value="Unassembled WGS sequence"/>
</dbReference>
<protein>
    <submittedName>
        <fullName evidence="2">Uncharacterized protein</fullName>
    </submittedName>
</protein>
<proteinExistence type="predicted"/>
<name>A0A2I0KSK5_PUNGR</name>
<evidence type="ECO:0000313" key="3">
    <source>
        <dbReference type="Proteomes" id="UP000233551"/>
    </source>
</evidence>
<keyword evidence="3" id="KW-1185">Reference proteome</keyword>
<evidence type="ECO:0000256" key="1">
    <source>
        <dbReference type="SAM" id="MobiDB-lite"/>
    </source>
</evidence>
<dbReference type="AlphaFoldDB" id="A0A2I0KSK5"/>
<evidence type="ECO:0000313" key="2">
    <source>
        <dbReference type="EMBL" id="PKI70806.1"/>
    </source>
</evidence>
<gene>
    <name evidence="2" type="ORF">CRG98_008801</name>
</gene>
<dbReference type="EMBL" id="PGOL01000428">
    <property type="protein sequence ID" value="PKI70806.1"/>
    <property type="molecule type" value="Genomic_DNA"/>
</dbReference>
<comment type="caution">
    <text evidence="2">The sequence shown here is derived from an EMBL/GenBank/DDBJ whole genome shotgun (WGS) entry which is preliminary data.</text>
</comment>
<organism evidence="2 3">
    <name type="scientific">Punica granatum</name>
    <name type="common">Pomegranate</name>
    <dbReference type="NCBI Taxonomy" id="22663"/>
    <lineage>
        <taxon>Eukaryota</taxon>
        <taxon>Viridiplantae</taxon>
        <taxon>Streptophyta</taxon>
        <taxon>Embryophyta</taxon>
        <taxon>Tracheophyta</taxon>
        <taxon>Spermatophyta</taxon>
        <taxon>Magnoliopsida</taxon>
        <taxon>eudicotyledons</taxon>
        <taxon>Gunneridae</taxon>
        <taxon>Pentapetalae</taxon>
        <taxon>rosids</taxon>
        <taxon>malvids</taxon>
        <taxon>Myrtales</taxon>
        <taxon>Lythraceae</taxon>
        <taxon>Punica</taxon>
    </lineage>
</organism>
<feature type="compositionally biased region" description="Basic and acidic residues" evidence="1">
    <location>
        <begin position="45"/>
        <end position="58"/>
    </location>
</feature>
<reference evidence="2 3" key="1">
    <citation type="submission" date="2017-11" db="EMBL/GenBank/DDBJ databases">
        <title>De-novo sequencing of pomegranate (Punica granatum L.) genome.</title>
        <authorList>
            <person name="Akparov Z."/>
            <person name="Amiraslanov A."/>
            <person name="Hajiyeva S."/>
            <person name="Abbasov M."/>
            <person name="Kaur K."/>
            <person name="Hamwieh A."/>
            <person name="Solovyev V."/>
            <person name="Salamov A."/>
            <person name="Braich B."/>
            <person name="Kosarev P."/>
            <person name="Mahmoud A."/>
            <person name="Hajiyev E."/>
            <person name="Babayeva S."/>
            <person name="Izzatullayeva V."/>
            <person name="Mammadov A."/>
            <person name="Mammadov A."/>
            <person name="Sharifova S."/>
            <person name="Ojaghi J."/>
            <person name="Eynullazada K."/>
            <person name="Bayramov B."/>
            <person name="Abdulazimova A."/>
            <person name="Shahmuradov I."/>
        </authorList>
    </citation>
    <scope>NUCLEOTIDE SEQUENCE [LARGE SCALE GENOMIC DNA]</scope>
    <source>
        <strain evidence="3">cv. AG2017</strain>
        <tissue evidence="2">Leaf</tissue>
    </source>
</reference>
<accession>A0A2I0KSK5</accession>